<dbReference type="Proteomes" id="UP000518904">
    <property type="component" value="Unassembled WGS sequence"/>
</dbReference>
<evidence type="ECO:0000313" key="2">
    <source>
        <dbReference type="EMBL" id="NMU82712.1"/>
    </source>
</evidence>
<dbReference type="InterPro" id="IPR029044">
    <property type="entry name" value="Nucleotide-diphossugar_trans"/>
</dbReference>
<proteinExistence type="predicted"/>
<dbReference type="GO" id="GO:0016740">
    <property type="term" value="F:transferase activity"/>
    <property type="evidence" value="ECO:0007669"/>
    <property type="project" value="UniProtKB-KW"/>
</dbReference>
<dbReference type="PANTHER" id="PTHR43685">
    <property type="entry name" value="GLYCOSYLTRANSFERASE"/>
    <property type="match status" value="1"/>
</dbReference>
<dbReference type="PANTHER" id="PTHR43685:SF11">
    <property type="entry name" value="GLYCOSYLTRANSFERASE TAGX-RELATED"/>
    <property type="match status" value="1"/>
</dbReference>
<dbReference type="InterPro" id="IPR050834">
    <property type="entry name" value="Glycosyltransf_2"/>
</dbReference>
<dbReference type="Gene3D" id="3.90.550.10">
    <property type="entry name" value="Spore Coat Polysaccharide Biosynthesis Protein SpsA, Chain A"/>
    <property type="match status" value="1"/>
</dbReference>
<comment type="caution">
    <text evidence="2">The sequence shown here is derived from an EMBL/GenBank/DDBJ whole genome shotgun (WGS) entry which is preliminary data.</text>
</comment>
<sequence length="86" mass="9287">IEASVRRVLASTAVRLEIIVIDDGSQDGTGDIVERAFADEPRVRLLRLENGGKARALNQGLAIANGEFIVALDADTQFPKKTIARL</sequence>
<gene>
    <name evidence="2" type="ORF">HKB16_07430</name>
</gene>
<evidence type="ECO:0000313" key="3">
    <source>
        <dbReference type="Proteomes" id="UP000518904"/>
    </source>
</evidence>
<dbReference type="InterPro" id="IPR001173">
    <property type="entry name" value="Glyco_trans_2-like"/>
</dbReference>
<evidence type="ECO:0000259" key="1">
    <source>
        <dbReference type="Pfam" id="PF00535"/>
    </source>
</evidence>
<dbReference type="Pfam" id="PF00535">
    <property type="entry name" value="Glycos_transf_2"/>
    <property type="match status" value="1"/>
</dbReference>
<feature type="domain" description="Glycosyltransferase 2-like" evidence="1">
    <location>
        <begin position="1"/>
        <end position="86"/>
    </location>
</feature>
<accession>A0A7Y0SG98</accession>
<reference evidence="2 3" key="1">
    <citation type="submission" date="2020-04" db="EMBL/GenBank/DDBJ databases">
        <title>Whole-genome sequencing of Vibrio spp. from China reveals different genetic environments of blaCTX-M-14 among diverse lineages.</title>
        <authorList>
            <person name="Zheng Z."/>
            <person name="Ye L."/>
            <person name="Chen S."/>
        </authorList>
    </citation>
    <scope>NUCLEOTIDE SEQUENCE [LARGE SCALE GENOMIC DNA]</scope>
    <source>
        <strain evidence="2 3">Vb0551</strain>
    </source>
</reference>
<dbReference type="CDD" id="cd06423">
    <property type="entry name" value="CESA_like"/>
    <property type="match status" value="1"/>
</dbReference>
<dbReference type="AlphaFoldDB" id="A0A7Y0SG98"/>
<name>A0A7Y0SG98_VIBPH</name>
<feature type="non-terminal residue" evidence="2">
    <location>
        <position position="1"/>
    </location>
</feature>
<feature type="non-terminal residue" evidence="2">
    <location>
        <position position="86"/>
    </location>
</feature>
<dbReference type="SUPFAM" id="SSF53448">
    <property type="entry name" value="Nucleotide-diphospho-sugar transferases"/>
    <property type="match status" value="1"/>
</dbReference>
<dbReference type="EMBL" id="JABCLB010000923">
    <property type="protein sequence ID" value="NMU82712.1"/>
    <property type="molecule type" value="Genomic_DNA"/>
</dbReference>
<organism evidence="2 3">
    <name type="scientific">Vibrio parahaemolyticus</name>
    <dbReference type="NCBI Taxonomy" id="670"/>
    <lineage>
        <taxon>Bacteria</taxon>
        <taxon>Pseudomonadati</taxon>
        <taxon>Pseudomonadota</taxon>
        <taxon>Gammaproteobacteria</taxon>
        <taxon>Vibrionales</taxon>
        <taxon>Vibrionaceae</taxon>
        <taxon>Vibrio</taxon>
    </lineage>
</organism>
<protein>
    <submittedName>
        <fullName evidence="2">Glycosyltransferase family 2 protein</fullName>
    </submittedName>
</protein>
<keyword evidence="2" id="KW-0808">Transferase</keyword>